<feature type="domain" description="Alcohol dehydrogenase-like C-terminal" evidence="6">
    <location>
        <begin position="176"/>
        <end position="296"/>
    </location>
</feature>
<reference evidence="10" key="1">
    <citation type="journal article" date="2019" name="Int. J. Syst. Evol. Microbiol.">
        <title>The Global Catalogue of Microorganisms (GCM) 10K type strain sequencing project: providing services to taxonomists for standard genome sequencing and annotation.</title>
        <authorList>
            <consortium name="The Broad Institute Genomics Platform"/>
            <consortium name="The Broad Institute Genome Sequencing Center for Infectious Disease"/>
            <person name="Wu L."/>
            <person name="Ma J."/>
        </authorList>
    </citation>
    <scope>NUCLEOTIDE SEQUENCE [LARGE SCALE GENOMIC DNA]</scope>
    <source>
        <strain evidence="10">CGMCC 1.12766</strain>
    </source>
</reference>
<protein>
    <submittedName>
        <fullName evidence="9">Oxidoreductase</fullName>
    </submittedName>
</protein>
<dbReference type="Gene3D" id="3.30.360.10">
    <property type="entry name" value="Dihydrodipicolinate Reductase, domain 2"/>
    <property type="match status" value="1"/>
</dbReference>
<dbReference type="RefSeq" id="WP_188451183.1">
    <property type="nucleotide sequence ID" value="NZ_BMFS01000002.1"/>
</dbReference>
<comment type="cofactor">
    <cofactor evidence="1">
        <name>Zn(2+)</name>
        <dbReference type="ChEBI" id="CHEBI:29105"/>
    </cofactor>
</comment>
<dbReference type="InterPro" id="IPR000683">
    <property type="entry name" value="Gfo/Idh/MocA-like_OxRdtase_N"/>
</dbReference>
<evidence type="ECO:0000256" key="1">
    <source>
        <dbReference type="ARBA" id="ARBA00001947"/>
    </source>
</evidence>
<accession>A0ABQ1XIB3</accession>
<dbReference type="EMBL" id="BMFS01000002">
    <property type="protein sequence ID" value="GGG94293.1"/>
    <property type="molecule type" value="Genomic_DNA"/>
</dbReference>
<dbReference type="Pfam" id="PF00107">
    <property type="entry name" value="ADH_zinc_N"/>
    <property type="match status" value="1"/>
</dbReference>
<dbReference type="Proteomes" id="UP000648722">
    <property type="component" value="Unassembled WGS sequence"/>
</dbReference>
<evidence type="ECO:0000259" key="8">
    <source>
        <dbReference type="Pfam" id="PF22725"/>
    </source>
</evidence>
<feature type="domain" description="Gfo/Idh/MocA-like oxidoreductase N-terminal" evidence="7">
    <location>
        <begin position="397"/>
        <end position="516"/>
    </location>
</feature>
<evidence type="ECO:0000259" key="6">
    <source>
        <dbReference type="Pfam" id="PF00107"/>
    </source>
</evidence>
<name>A0ABQ1XIB3_9PROT</name>
<keyword evidence="4" id="KW-0862">Zinc</keyword>
<dbReference type="Pfam" id="PF01408">
    <property type="entry name" value="GFO_IDH_MocA"/>
    <property type="match status" value="1"/>
</dbReference>
<dbReference type="InterPro" id="IPR013149">
    <property type="entry name" value="ADH-like_C"/>
</dbReference>
<proteinExistence type="inferred from homology"/>
<evidence type="ECO:0000256" key="2">
    <source>
        <dbReference type="ARBA" id="ARBA00008072"/>
    </source>
</evidence>
<keyword evidence="3" id="KW-0479">Metal-binding</keyword>
<gene>
    <name evidence="9" type="ORF">GCM10007420_07220</name>
</gene>
<dbReference type="SUPFAM" id="SSF55347">
    <property type="entry name" value="Glyceraldehyde-3-phosphate dehydrogenase-like, C-terminal domain"/>
    <property type="match status" value="1"/>
</dbReference>
<keyword evidence="10" id="KW-1185">Reference proteome</keyword>
<dbReference type="InterPro" id="IPR011032">
    <property type="entry name" value="GroES-like_sf"/>
</dbReference>
<organism evidence="9 10">
    <name type="scientific">Glycocaulis albus</name>
    <dbReference type="NCBI Taxonomy" id="1382801"/>
    <lineage>
        <taxon>Bacteria</taxon>
        <taxon>Pseudomonadati</taxon>
        <taxon>Pseudomonadota</taxon>
        <taxon>Alphaproteobacteria</taxon>
        <taxon>Maricaulales</taxon>
        <taxon>Maricaulaceae</taxon>
        <taxon>Glycocaulis</taxon>
    </lineage>
</organism>
<evidence type="ECO:0000256" key="4">
    <source>
        <dbReference type="ARBA" id="ARBA00022833"/>
    </source>
</evidence>
<sequence length="711" mass="75460">MKQLLQSLKTGATEVADVPAPRPGQGQVLVETSRTLVSAGTERMLVEFGKSNLIDKARQQPDKVKMVLEKVRTDGLAATLDAVRSKLDQPLALGYCNVGRVMESRAEGFATGDRVVSNGQHAGIVAVPQNLCARIPASVTDDSAAFTVLAAIGLQGIRLAAPTLGECVVVTGLGLIGLLTVQMLRAQGCRVMGIDFDPARLELARQFGAETVNPGAGEDVLARAAAFSRGRGVDAVLITASTKSNEPVSQAARMCRKRGRIVLVGVTGLELSRADFYEKELSFQVSCSYGPGRYDPAYEEGGQDYPVGFVRWTEQRNFEAVLDMMAAGSIDTAPLISHRFDIDDGAKAMSLLTSDEPSLGILLHYPVPADKADARAARRVELSPAMPAGPRPGSGGRIGVLGAGNYASRVLIPAFKAAGAELHSLASAGGVSAVHFGRKFGFRNAVTDADEIFGDPQIGTVVIATRHDAHARQVLAALRAGKHVFCEKPLCLTLDELAEIEAEAAARPGQHFMVGFNRRFAPHTVKMKALLDTITEPKSFIITVNAGDIPPDHWIQDPAVGGGRILGEACHFIDLARHLAGHPIVSSSAISLGAHPGQPVSSDKTSITLQFADGSVAAIHYLANGHKSFPKERIEAFAAGRVLQLDNFRTLRGWGWNGFSRLGSTRQDKGVSGAIETFLRQISHDSAAAIPAAELFESSRVSIELAGSLPE</sequence>
<dbReference type="Pfam" id="PF22725">
    <property type="entry name" value="GFO_IDH_MocA_C3"/>
    <property type="match status" value="1"/>
</dbReference>
<evidence type="ECO:0000313" key="10">
    <source>
        <dbReference type="Proteomes" id="UP000648722"/>
    </source>
</evidence>
<dbReference type="Gene3D" id="3.40.50.720">
    <property type="entry name" value="NAD(P)-binding Rossmann-like Domain"/>
    <property type="match status" value="2"/>
</dbReference>
<dbReference type="PANTHER" id="PTHR43350:SF19">
    <property type="entry name" value="D-GULOSIDE 3-DEHYDROGENASE"/>
    <property type="match status" value="1"/>
</dbReference>
<evidence type="ECO:0000256" key="3">
    <source>
        <dbReference type="ARBA" id="ARBA00022723"/>
    </source>
</evidence>
<dbReference type="InterPro" id="IPR055170">
    <property type="entry name" value="GFO_IDH_MocA-like_dom"/>
</dbReference>
<dbReference type="PANTHER" id="PTHR43350">
    <property type="entry name" value="NAD-DEPENDENT ALCOHOL DEHYDROGENASE"/>
    <property type="match status" value="1"/>
</dbReference>
<dbReference type="SUPFAM" id="SSF51735">
    <property type="entry name" value="NAD(P)-binding Rossmann-fold domains"/>
    <property type="match status" value="2"/>
</dbReference>
<evidence type="ECO:0000259" key="7">
    <source>
        <dbReference type="Pfam" id="PF01408"/>
    </source>
</evidence>
<dbReference type="CDD" id="cd08255">
    <property type="entry name" value="2-desacetyl-2-hydroxyethyl_bacteriochlorophyllide_like"/>
    <property type="match status" value="1"/>
</dbReference>
<comment type="caution">
    <text evidence="9">The sequence shown here is derived from an EMBL/GenBank/DDBJ whole genome shotgun (WGS) entry which is preliminary data.</text>
</comment>
<evidence type="ECO:0000256" key="5">
    <source>
        <dbReference type="ARBA" id="ARBA00023002"/>
    </source>
</evidence>
<dbReference type="Gene3D" id="3.90.180.10">
    <property type="entry name" value="Medium-chain alcohol dehydrogenases, catalytic domain"/>
    <property type="match status" value="1"/>
</dbReference>
<keyword evidence="5" id="KW-0560">Oxidoreductase</keyword>
<dbReference type="InterPro" id="IPR036291">
    <property type="entry name" value="NAD(P)-bd_dom_sf"/>
</dbReference>
<dbReference type="SUPFAM" id="SSF50129">
    <property type="entry name" value="GroES-like"/>
    <property type="match status" value="1"/>
</dbReference>
<evidence type="ECO:0000313" key="9">
    <source>
        <dbReference type="EMBL" id="GGG94293.1"/>
    </source>
</evidence>
<feature type="domain" description="GFO/IDH/MocA-like oxidoreductase" evidence="8">
    <location>
        <begin position="536"/>
        <end position="622"/>
    </location>
</feature>
<comment type="similarity">
    <text evidence="2">Belongs to the zinc-containing alcohol dehydrogenase family.</text>
</comment>